<organism evidence="1 2">
    <name type="scientific">Colletotrichum sublineola</name>
    <name type="common">Sorghum anthracnose fungus</name>
    <dbReference type="NCBI Taxonomy" id="1173701"/>
    <lineage>
        <taxon>Eukaryota</taxon>
        <taxon>Fungi</taxon>
        <taxon>Dikarya</taxon>
        <taxon>Ascomycota</taxon>
        <taxon>Pezizomycotina</taxon>
        <taxon>Sordariomycetes</taxon>
        <taxon>Hypocreomycetidae</taxon>
        <taxon>Glomerellales</taxon>
        <taxon>Glomerellaceae</taxon>
        <taxon>Colletotrichum</taxon>
        <taxon>Colletotrichum graminicola species complex</taxon>
    </lineage>
</organism>
<comment type="caution">
    <text evidence="1">The sequence shown here is derived from an EMBL/GenBank/DDBJ whole genome shotgun (WGS) entry which is preliminary data.</text>
</comment>
<keyword evidence="2" id="KW-1185">Reference proteome</keyword>
<sequence>MSGYILNMAIQALKMLVFASRLATRFQDLRQLQSHLHGVTLERLEHANVVNFIFPSLFVVIHGAKDAVDAIHKGIRPDQKDVDIVVSATIFTLETSPNAYLYVPKPAQPPPAALLRPVQPNDTSASTILGDDIDLMRDIDATEEELEDQYHNQLQIDHEPSSAEPARTAWPLPSPYTEHQPEYQPSSAISVMHPQPQHWLGSAGGFHCYPVLSVVFAAPAATIAANANHYCRLNRAAVTLALPGPKWLFLYLGSVVPGST</sequence>
<protein>
    <submittedName>
        <fullName evidence="1">Uncharacterized protein</fullName>
    </submittedName>
</protein>
<accession>A0A066XNZ1</accession>
<evidence type="ECO:0000313" key="2">
    <source>
        <dbReference type="Proteomes" id="UP000027238"/>
    </source>
</evidence>
<dbReference type="Proteomes" id="UP000027238">
    <property type="component" value="Unassembled WGS sequence"/>
</dbReference>
<reference evidence="2" key="1">
    <citation type="journal article" date="2014" name="Genome Announc.">
        <title>Draft genome sequence of Colletotrichum sublineola, a destructive pathogen of cultivated sorghum.</title>
        <authorList>
            <person name="Baroncelli R."/>
            <person name="Sanz-Martin J.M."/>
            <person name="Rech G.E."/>
            <person name="Sukno S.A."/>
            <person name="Thon M.R."/>
        </authorList>
    </citation>
    <scope>NUCLEOTIDE SEQUENCE [LARGE SCALE GENOMIC DNA]</scope>
    <source>
        <strain evidence="2">TX430BB</strain>
    </source>
</reference>
<proteinExistence type="predicted"/>
<dbReference type="HOGENOM" id="CLU_1069622_0_0_1"/>
<evidence type="ECO:0000313" key="1">
    <source>
        <dbReference type="EMBL" id="KDN69384.1"/>
    </source>
</evidence>
<dbReference type="EMBL" id="JMSE01000518">
    <property type="protein sequence ID" value="KDN69384.1"/>
    <property type="molecule type" value="Genomic_DNA"/>
</dbReference>
<gene>
    <name evidence="1" type="ORF">CSUB01_12634</name>
</gene>
<name>A0A066XNZ1_COLSU</name>
<dbReference type="AlphaFoldDB" id="A0A066XNZ1"/>